<dbReference type="Proteomes" id="UP000597206">
    <property type="component" value="Unassembled WGS sequence"/>
</dbReference>
<dbReference type="EMBL" id="JADPMR010000001">
    <property type="protein sequence ID" value="MBF9000424.1"/>
    <property type="molecule type" value="Genomic_DNA"/>
</dbReference>
<organism evidence="5 6">
    <name type="scientific">Vibrio nitrifigilis</name>
    <dbReference type="NCBI Taxonomy" id="2789781"/>
    <lineage>
        <taxon>Bacteria</taxon>
        <taxon>Pseudomonadati</taxon>
        <taxon>Pseudomonadota</taxon>
        <taxon>Gammaproteobacteria</taxon>
        <taxon>Vibrionales</taxon>
        <taxon>Vibrionaceae</taxon>
        <taxon>Vibrio</taxon>
    </lineage>
</organism>
<evidence type="ECO:0000313" key="5">
    <source>
        <dbReference type="EMBL" id="MBF9000424.1"/>
    </source>
</evidence>
<dbReference type="InterPro" id="IPR029787">
    <property type="entry name" value="Nucleotide_cyclase"/>
</dbReference>
<dbReference type="RefSeq" id="WP_196123106.1">
    <property type="nucleotide sequence ID" value="NZ_JADPMR010000001.1"/>
</dbReference>
<keyword evidence="3" id="KW-1133">Transmembrane helix</keyword>
<feature type="transmembrane region" description="Helical" evidence="3">
    <location>
        <begin position="68"/>
        <end position="94"/>
    </location>
</feature>
<comment type="caution">
    <text evidence="5">The sequence shown here is derived from an EMBL/GenBank/DDBJ whole genome shotgun (WGS) entry which is preliminary data.</text>
</comment>
<evidence type="ECO:0000256" key="2">
    <source>
        <dbReference type="ARBA" id="ARBA00034247"/>
    </source>
</evidence>
<sequence length="384" mass="43819">MNLADIDVLRLATVINNSLCCFIACIFLLLLRGQFTQHKRMAANWFIIYCFLFGIAYASTLSREWIDIRIVVMINNFAYQTNTYLMLLGVLFWYERKACCFVRLCAVVHVSLFTTFMYWMVLKHPNQFHVRVYVAGVSLAVVFGYAAYVAYKNRTPGKLADKVLTYGLLSSSVMSLLPSLCFFISEKPIYFVGGVIVAQNVVTFIQLASILSLLLFDKIELHYKQAIHDKLTGLYNRHYFEERAKDVLSQNLGPYYIAVIDIDHFKPINDQYGHLQGDIVLEEVAQLLDLTFQNDLVARFGGEEFAILFHQQSCSRVYAKLSQFRSEVAAHQIPIEGDIVQITVSLGVAELKSNHFEQLARSFAKADEALYEAKSRGRNQLVCL</sequence>
<dbReference type="EC" id="2.7.7.65" evidence="1"/>
<feature type="transmembrane region" description="Helical" evidence="3">
    <location>
        <begin position="191"/>
        <end position="216"/>
    </location>
</feature>
<dbReference type="Gene3D" id="3.30.70.270">
    <property type="match status" value="1"/>
</dbReference>
<evidence type="ECO:0000256" key="1">
    <source>
        <dbReference type="ARBA" id="ARBA00012528"/>
    </source>
</evidence>
<protein>
    <recommendedName>
        <fullName evidence="1">diguanylate cyclase</fullName>
        <ecNumber evidence="1">2.7.7.65</ecNumber>
    </recommendedName>
</protein>
<reference evidence="5 6" key="1">
    <citation type="submission" date="2020-11" db="EMBL/GenBank/DDBJ databases">
        <title>Vibrio nitrifigilis sp. nov., a marine nitrogen-fixing bacterium isolated from the lagoon sediment of an islet inside an atoll.</title>
        <authorList>
            <person name="Wang L.-T."/>
            <person name="Shieh W.Y."/>
        </authorList>
    </citation>
    <scope>NUCLEOTIDE SEQUENCE [LARGE SCALE GENOMIC DNA]</scope>
    <source>
        <strain evidence="5 6">NFV-1</strain>
    </source>
</reference>
<dbReference type="SUPFAM" id="SSF55073">
    <property type="entry name" value="Nucleotide cyclase"/>
    <property type="match status" value="1"/>
</dbReference>
<dbReference type="CDD" id="cd01949">
    <property type="entry name" value="GGDEF"/>
    <property type="match status" value="1"/>
</dbReference>
<feature type="transmembrane region" description="Helical" evidence="3">
    <location>
        <begin position="163"/>
        <end position="185"/>
    </location>
</feature>
<dbReference type="InterPro" id="IPR000160">
    <property type="entry name" value="GGDEF_dom"/>
</dbReference>
<dbReference type="PANTHER" id="PTHR45138">
    <property type="entry name" value="REGULATORY COMPONENTS OF SENSORY TRANSDUCTION SYSTEM"/>
    <property type="match status" value="1"/>
</dbReference>
<gene>
    <name evidence="5" type="ORF">I1A42_07610</name>
</gene>
<evidence type="ECO:0000256" key="3">
    <source>
        <dbReference type="SAM" id="Phobius"/>
    </source>
</evidence>
<dbReference type="SMART" id="SM00267">
    <property type="entry name" value="GGDEF"/>
    <property type="match status" value="1"/>
</dbReference>
<dbReference type="NCBIfam" id="TIGR00254">
    <property type="entry name" value="GGDEF"/>
    <property type="match status" value="1"/>
</dbReference>
<feature type="transmembrane region" description="Helical" evidence="3">
    <location>
        <begin position="43"/>
        <end position="62"/>
    </location>
</feature>
<feature type="domain" description="GGDEF" evidence="4">
    <location>
        <begin position="253"/>
        <end position="384"/>
    </location>
</feature>
<dbReference type="InterPro" id="IPR050469">
    <property type="entry name" value="Diguanylate_Cyclase"/>
</dbReference>
<keyword evidence="6" id="KW-1185">Reference proteome</keyword>
<keyword evidence="3" id="KW-0472">Membrane</keyword>
<dbReference type="Pfam" id="PF00990">
    <property type="entry name" value="GGDEF"/>
    <property type="match status" value="1"/>
</dbReference>
<dbReference type="InterPro" id="IPR043128">
    <property type="entry name" value="Rev_trsase/Diguanyl_cyclase"/>
</dbReference>
<name>A0ABS0GDE2_9VIBR</name>
<dbReference type="PANTHER" id="PTHR45138:SF9">
    <property type="entry name" value="DIGUANYLATE CYCLASE DGCM-RELATED"/>
    <property type="match status" value="1"/>
</dbReference>
<dbReference type="PROSITE" id="PS50887">
    <property type="entry name" value="GGDEF"/>
    <property type="match status" value="1"/>
</dbReference>
<accession>A0ABS0GDE2</accession>
<evidence type="ECO:0000259" key="4">
    <source>
        <dbReference type="PROSITE" id="PS50887"/>
    </source>
</evidence>
<feature type="transmembrane region" description="Helical" evidence="3">
    <location>
        <begin position="132"/>
        <end position="151"/>
    </location>
</feature>
<feature type="transmembrane region" description="Helical" evidence="3">
    <location>
        <begin position="101"/>
        <end position="120"/>
    </location>
</feature>
<proteinExistence type="predicted"/>
<evidence type="ECO:0000313" key="6">
    <source>
        <dbReference type="Proteomes" id="UP000597206"/>
    </source>
</evidence>
<comment type="catalytic activity">
    <reaction evidence="2">
        <text>2 GTP = 3',3'-c-di-GMP + 2 diphosphate</text>
        <dbReference type="Rhea" id="RHEA:24898"/>
        <dbReference type="ChEBI" id="CHEBI:33019"/>
        <dbReference type="ChEBI" id="CHEBI:37565"/>
        <dbReference type="ChEBI" id="CHEBI:58805"/>
        <dbReference type="EC" id="2.7.7.65"/>
    </reaction>
</comment>
<keyword evidence="3" id="KW-0812">Transmembrane</keyword>
<feature type="transmembrane region" description="Helical" evidence="3">
    <location>
        <begin position="12"/>
        <end position="31"/>
    </location>
</feature>